<proteinExistence type="predicted"/>
<feature type="chain" id="PRO_5016449590" description="WD40-like Beta Propeller Repeat" evidence="1">
    <location>
        <begin position="22"/>
        <end position="313"/>
    </location>
</feature>
<gene>
    <name evidence="2" type="ORF">DKG77_16500</name>
</gene>
<dbReference type="OrthoDB" id="8432779at2"/>
<dbReference type="PROSITE" id="PS51257">
    <property type="entry name" value="PROKAR_LIPOPROTEIN"/>
    <property type="match status" value="1"/>
</dbReference>
<dbReference type="AlphaFoldDB" id="A0A316KW98"/>
<accession>A0A316KW98</accession>
<name>A0A316KW98_9FLAO</name>
<organism evidence="2 3">
    <name type="scientific">Flagellimonas aquimarina</name>
    <dbReference type="NCBI Taxonomy" id="2201895"/>
    <lineage>
        <taxon>Bacteria</taxon>
        <taxon>Pseudomonadati</taxon>
        <taxon>Bacteroidota</taxon>
        <taxon>Flavobacteriia</taxon>
        <taxon>Flavobacteriales</taxon>
        <taxon>Flavobacteriaceae</taxon>
        <taxon>Flagellimonas</taxon>
    </lineage>
</organism>
<protein>
    <recommendedName>
        <fullName evidence="4">WD40-like Beta Propeller Repeat</fullName>
    </recommendedName>
</protein>
<dbReference type="Pfam" id="PF07676">
    <property type="entry name" value="PD40"/>
    <property type="match status" value="1"/>
</dbReference>
<feature type="signal peptide" evidence="1">
    <location>
        <begin position="1"/>
        <end position="21"/>
    </location>
</feature>
<sequence>MKKKVLMLFVINLLLSSCSETQVKPVVFESQLEATATPKLFMPGMVTKRGLRHFGSSFSGDGSKLVYTISDGKKPSKVVVQNFINGKFSNPLEIINDTLHSFADASVSLDGNTVTLTSTLPQNGGLDDNSKNGIWQFNKSPYGWGAPKFIELKMDYDGGFGYPTTTANKDLYFAYIPADGSRNMDIFYAKFNKGNYDKPVKLSSHINTDKFEGDPFIDSHERFLIFAGFGEENNYGKSDLYISFRTQNGWSNAINLGENINSHGFDGSPYVTSDDKYLIFTSSRHPDNPGQEEFFNVFYVSFELEKYEALIVE</sequence>
<dbReference type="InterPro" id="IPR011659">
    <property type="entry name" value="WD40"/>
</dbReference>
<keyword evidence="1" id="KW-0732">Signal</keyword>
<keyword evidence="3" id="KW-1185">Reference proteome</keyword>
<evidence type="ECO:0008006" key="4">
    <source>
        <dbReference type="Google" id="ProtNLM"/>
    </source>
</evidence>
<evidence type="ECO:0000313" key="2">
    <source>
        <dbReference type="EMBL" id="PWL37368.1"/>
    </source>
</evidence>
<dbReference type="Proteomes" id="UP000245762">
    <property type="component" value="Unassembled WGS sequence"/>
</dbReference>
<reference evidence="2 3" key="1">
    <citation type="submission" date="2018-05" db="EMBL/GenBank/DDBJ databases">
        <title>Complete genome sequence of Flagellimonas aquimarina ECD12 isolated from seaweed Ecklonia cava.</title>
        <authorList>
            <person name="Choi S."/>
            <person name="Seong C."/>
        </authorList>
    </citation>
    <scope>NUCLEOTIDE SEQUENCE [LARGE SCALE GENOMIC DNA]</scope>
    <source>
        <strain evidence="2 3">ECD12</strain>
    </source>
</reference>
<evidence type="ECO:0000313" key="3">
    <source>
        <dbReference type="Proteomes" id="UP000245762"/>
    </source>
</evidence>
<dbReference type="RefSeq" id="WP_109665654.1">
    <property type="nucleotide sequence ID" value="NZ_QGEG01000006.1"/>
</dbReference>
<evidence type="ECO:0000256" key="1">
    <source>
        <dbReference type="SAM" id="SignalP"/>
    </source>
</evidence>
<comment type="caution">
    <text evidence="2">The sequence shown here is derived from an EMBL/GenBank/DDBJ whole genome shotgun (WGS) entry which is preliminary data.</text>
</comment>
<dbReference type="EMBL" id="QGEG01000006">
    <property type="protein sequence ID" value="PWL37368.1"/>
    <property type="molecule type" value="Genomic_DNA"/>
</dbReference>
<dbReference type="SUPFAM" id="SSF82171">
    <property type="entry name" value="DPP6 N-terminal domain-like"/>
    <property type="match status" value="1"/>
</dbReference>